<reference evidence="2 3" key="1">
    <citation type="submission" date="2019-05" db="EMBL/GenBank/DDBJ databases">
        <title>Another draft genome of Portunus trituberculatus and its Hox gene families provides insights of decapod evolution.</title>
        <authorList>
            <person name="Jeong J.-H."/>
            <person name="Song I."/>
            <person name="Kim S."/>
            <person name="Choi T."/>
            <person name="Kim D."/>
            <person name="Ryu S."/>
            <person name="Kim W."/>
        </authorList>
    </citation>
    <scope>NUCLEOTIDE SEQUENCE [LARGE SCALE GENOMIC DNA]</scope>
    <source>
        <tissue evidence="2">Muscle</tissue>
    </source>
</reference>
<evidence type="ECO:0000256" key="1">
    <source>
        <dbReference type="SAM" id="MobiDB-lite"/>
    </source>
</evidence>
<dbReference type="OrthoDB" id="10265668at2759"/>
<dbReference type="EMBL" id="VSRR010034504">
    <property type="protein sequence ID" value="MPC72307.1"/>
    <property type="molecule type" value="Genomic_DNA"/>
</dbReference>
<accession>A0A5B7HSS7</accession>
<protein>
    <submittedName>
        <fullName evidence="2">Uncharacterized protein</fullName>
    </submittedName>
</protein>
<evidence type="ECO:0000313" key="2">
    <source>
        <dbReference type="EMBL" id="MPC72307.1"/>
    </source>
</evidence>
<keyword evidence="3" id="KW-1185">Reference proteome</keyword>
<sequence length="69" mass="7565">MEASEGLGLSGPDSPRLYQMIKDEILDGEPVDGSHQDTPNTQDDHRVSHTLTAAPHNLTYHSLPYPTLP</sequence>
<dbReference type="AlphaFoldDB" id="A0A5B7HSS7"/>
<gene>
    <name evidence="2" type="ORF">E2C01_066606</name>
</gene>
<organism evidence="2 3">
    <name type="scientific">Portunus trituberculatus</name>
    <name type="common">Swimming crab</name>
    <name type="synonym">Neptunus trituberculatus</name>
    <dbReference type="NCBI Taxonomy" id="210409"/>
    <lineage>
        <taxon>Eukaryota</taxon>
        <taxon>Metazoa</taxon>
        <taxon>Ecdysozoa</taxon>
        <taxon>Arthropoda</taxon>
        <taxon>Crustacea</taxon>
        <taxon>Multicrustacea</taxon>
        <taxon>Malacostraca</taxon>
        <taxon>Eumalacostraca</taxon>
        <taxon>Eucarida</taxon>
        <taxon>Decapoda</taxon>
        <taxon>Pleocyemata</taxon>
        <taxon>Brachyura</taxon>
        <taxon>Eubrachyura</taxon>
        <taxon>Portunoidea</taxon>
        <taxon>Portunidae</taxon>
        <taxon>Portuninae</taxon>
        <taxon>Portunus</taxon>
    </lineage>
</organism>
<evidence type="ECO:0000313" key="3">
    <source>
        <dbReference type="Proteomes" id="UP000324222"/>
    </source>
</evidence>
<name>A0A5B7HSS7_PORTR</name>
<comment type="caution">
    <text evidence="2">The sequence shown here is derived from an EMBL/GenBank/DDBJ whole genome shotgun (WGS) entry which is preliminary data.</text>
</comment>
<proteinExistence type="predicted"/>
<dbReference type="Proteomes" id="UP000324222">
    <property type="component" value="Unassembled WGS sequence"/>
</dbReference>
<feature type="region of interest" description="Disordered" evidence="1">
    <location>
        <begin position="26"/>
        <end position="55"/>
    </location>
</feature>